<evidence type="ECO:0000256" key="2">
    <source>
        <dbReference type="ARBA" id="ARBA00022747"/>
    </source>
</evidence>
<name>D4YVB1_9LACO</name>
<dbReference type="Pfam" id="PF01420">
    <property type="entry name" value="Methylase_S"/>
    <property type="match status" value="2"/>
</dbReference>
<dbReference type="PANTHER" id="PTHR30408:SF13">
    <property type="entry name" value="TYPE I RESTRICTION ENZYME HINDI SPECIFICITY SUBUNIT"/>
    <property type="match status" value="1"/>
</dbReference>
<dbReference type="InterPro" id="IPR052021">
    <property type="entry name" value="Type-I_RS_S_subunit"/>
</dbReference>
<dbReference type="GO" id="GO:0009307">
    <property type="term" value="P:DNA restriction-modification system"/>
    <property type="evidence" value="ECO:0007669"/>
    <property type="project" value="UniProtKB-KW"/>
</dbReference>
<dbReference type="RefSeq" id="WP_006352621.1">
    <property type="nucleotide sequence ID" value="NZ_ADNY01000063.1"/>
</dbReference>
<keyword evidence="6" id="KW-1185">Reference proteome</keyword>
<sequence>MKVKIENIGKVVTGKTPSTSNSANFGEGYSFITPADLHIDDGVVKYTKRTITQKGFNSIKNNTISGLSILVGCIGWDMGNVALVNGKCATNQQINSITDINYELYNPYYIYYWLKLHKNFLFKLANVTRTPILKKSDFENIEIEIPNIKVQNTTAGLLRTIDSKIANNNAISKELESMAKTIYNYWFLQFEFPDKDGKPYKSNGGKMVWNEQLKQEIPEGWEVNTLKEILKENIKSKVKVKEAAEIGKVPFFTSGEAILFVDKPIVSGLNCYLNTGGNAGIKWFYGDASYSTDTWSLTCDSDMKYLLPFILKGIEPSMDKKFFQGTGLKHLQKNLLRNYIITIPDKNTIDRFKKIVNNSFKQQSKLFNENLQLKSMRDFLLPMLMNGQVTIDK</sequence>
<proteinExistence type="inferred from homology"/>
<dbReference type="GO" id="GO:0003677">
    <property type="term" value="F:DNA binding"/>
    <property type="evidence" value="ECO:0007669"/>
    <property type="project" value="UniProtKB-KW"/>
</dbReference>
<evidence type="ECO:0000313" key="5">
    <source>
        <dbReference type="EMBL" id="EFG54892.1"/>
    </source>
</evidence>
<evidence type="ECO:0000259" key="4">
    <source>
        <dbReference type="Pfam" id="PF01420"/>
    </source>
</evidence>
<dbReference type="AlphaFoldDB" id="D4YVB1"/>
<dbReference type="CDD" id="cd17516">
    <property type="entry name" value="RMtype1_S_HinAWORF1578P-TRD2-CR2_like"/>
    <property type="match status" value="1"/>
</dbReference>
<feature type="domain" description="Type I restriction modification DNA specificity" evidence="4">
    <location>
        <begin position="2"/>
        <end position="176"/>
    </location>
</feature>
<dbReference type="PATRIC" id="fig|585524.9.peg.1111"/>
<dbReference type="InterPro" id="IPR000055">
    <property type="entry name" value="Restrct_endonuc_typeI_TRD"/>
</dbReference>
<gene>
    <name evidence="5" type="ORF">HMPREF0493_1472</name>
</gene>
<dbReference type="Gene3D" id="1.10.287.1120">
    <property type="entry name" value="Bipartite methylase S protein"/>
    <property type="match status" value="1"/>
</dbReference>
<organism evidence="5 6">
    <name type="scientific">Lactobacillus amylolyticus DSM 11664</name>
    <dbReference type="NCBI Taxonomy" id="585524"/>
    <lineage>
        <taxon>Bacteria</taxon>
        <taxon>Bacillati</taxon>
        <taxon>Bacillota</taxon>
        <taxon>Bacilli</taxon>
        <taxon>Lactobacillales</taxon>
        <taxon>Lactobacillaceae</taxon>
        <taxon>Lactobacillus</taxon>
    </lineage>
</organism>
<evidence type="ECO:0000256" key="1">
    <source>
        <dbReference type="ARBA" id="ARBA00010923"/>
    </source>
</evidence>
<dbReference type="InterPro" id="IPR044946">
    <property type="entry name" value="Restrct_endonuc_typeI_TRD_sf"/>
</dbReference>
<dbReference type="Proteomes" id="UP000004069">
    <property type="component" value="Unassembled WGS sequence"/>
</dbReference>
<protein>
    <submittedName>
        <fullName evidence="5">Type I restriction modification DNA specificity domain protein</fullName>
    </submittedName>
</protein>
<evidence type="ECO:0000313" key="6">
    <source>
        <dbReference type="Proteomes" id="UP000004069"/>
    </source>
</evidence>
<dbReference type="OrthoDB" id="9795776at2"/>
<comment type="caution">
    <text evidence="5">The sequence shown here is derived from an EMBL/GenBank/DDBJ whole genome shotgun (WGS) entry which is preliminary data.</text>
</comment>
<evidence type="ECO:0000256" key="3">
    <source>
        <dbReference type="ARBA" id="ARBA00023125"/>
    </source>
</evidence>
<dbReference type="SUPFAM" id="SSF116734">
    <property type="entry name" value="DNA methylase specificity domain"/>
    <property type="match status" value="2"/>
</dbReference>
<feature type="domain" description="Type I restriction modification DNA specificity" evidence="4">
    <location>
        <begin position="218"/>
        <end position="348"/>
    </location>
</feature>
<dbReference type="Gene3D" id="3.90.220.20">
    <property type="entry name" value="DNA methylase specificity domains"/>
    <property type="match status" value="2"/>
</dbReference>
<reference evidence="5 6" key="1">
    <citation type="submission" date="2010-04" db="EMBL/GenBank/DDBJ databases">
        <authorList>
            <person name="Muzny D."/>
            <person name="Qin X."/>
            <person name="Deng J."/>
            <person name="Jiang H."/>
            <person name="Liu Y."/>
            <person name="Qu J."/>
            <person name="Song X.-Z."/>
            <person name="Zhang L."/>
            <person name="Thornton R."/>
            <person name="Coyle M."/>
            <person name="Francisco L."/>
            <person name="Jackson L."/>
            <person name="Javaid M."/>
            <person name="Korchina V."/>
            <person name="Kovar C."/>
            <person name="Mata R."/>
            <person name="Mathew T."/>
            <person name="Ngo R."/>
            <person name="Nguyen L."/>
            <person name="Nguyen N."/>
            <person name="Okwuonu G."/>
            <person name="Ongeri F."/>
            <person name="Pham C."/>
            <person name="Simmons D."/>
            <person name="Wilczek-Boney K."/>
            <person name="Hale W."/>
            <person name="Jakkamsetti A."/>
            <person name="Pham P."/>
            <person name="Ruth R."/>
            <person name="San Lucas F."/>
            <person name="Warren J."/>
            <person name="Zhang J."/>
            <person name="Zhao Z."/>
            <person name="Zhou C."/>
            <person name="Zhu D."/>
            <person name="Lee S."/>
            <person name="Bess C."/>
            <person name="Blankenburg K."/>
            <person name="Forbes L."/>
            <person name="Fu Q."/>
            <person name="Gubbala S."/>
            <person name="Hirani K."/>
            <person name="Jayaseelan J.C."/>
            <person name="Lara F."/>
            <person name="Munidasa M."/>
            <person name="Palculict T."/>
            <person name="Patil S."/>
            <person name="Pu L.-L."/>
            <person name="Saada N."/>
            <person name="Tang L."/>
            <person name="Weissenberger G."/>
            <person name="Zhu Y."/>
            <person name="Hemphill L."/>
            <person name="Shang Y."/>
            <person name="Youmans B."/>
            <person name="Ayvaz T."/>
            <person name="Ross M."/>
            <person name="Santibanez J."/>
            <person name="Aqrawi P."/>
            <person name="Gross S."/>
            <person name="Joshi V."/>
            <person name="Fowler G."/>
            <person name="Nazareth L."/>
            <person name="Reid J."/>
            <person name="Worley K."/>
            <person name="Petrosino J."/>
            <person name="Highlander S."/>
            <person name="Gibbs R."/>
        </authorList>
    </citation>
    <scope>NUCLEOTIDE SEQUENCE [LARGE SCALE GENOMIC DNA]</scope>
    <source>
        <strain evidence="5 6">DSM 11664</strain>
    </source>
</reference>
<dbReference type="PANTHER" id="PTHR30408">
    <property type="entry name" value="TYPE-1 RESTRICTION ENZYME ECOKI SPECIFICITY PROTEIN"/>
    <property type="match status" value="1"/>
</dbReference>
<dbReference type="EMBL" id="ADNY01000063">
    <property type="protein sequence ID" value="EFG54892.1"/>
    <property type="molecule type" value="Genomic_DNA"/>
</dbReference>
<keyword evidence="2" id="KW-0680">Restriction system</keyword>
<comment type="similarity">
    <text evidence="1">Belongs to the type-I restriction system S methylase family.</text>
</comment>
<keyword evidence="3" id="KW-0238">DNA-binding</keyword>
<dbReference type="eggNOG" id="COG0732">
    <property type="taxonomic scope" value="Bacteria"/>
</dbReference>
<accession>D4YVB1</accession>